<keyword evidence="4" id="KW-1185">Reference proteome</keyword>
<feature type="region of interest" description="Disordered" evidence="2">
    <location>
        <begin position="361"/>
        <end position="381"/>
    </location>
</feature>
<organism evidence="3 4">
    <name type="scientific">Stephania yunnanensis</name>
    <dbReference type="NCBI Taxonomy" id="152371"/>
    <lineage>
        <taxon>Eukaryota</taxon>
        <taxon>Viridiplantae</taxon>
        <taxon>Streptophyta</taxon>
        <taxon>Embryophyta</taxon>
        <taxon>Tracheophyta</taxon>
        <taxon>Spermatophyta</taxon>
        <taxon>Magnoliopsida</taxon>
        <taxon>Ranunculales</taxon>
        <taxon>Menispermaceae</taxon>
        <taxon>Menispermoideae</taxon>
        <taxon>Cissampelideae</taxon>
        <taxon>Stephania</taxon>
    </lineage>
</organism>
<accession>A0AAP0LLF0</accession>
<feature type="compositionally biased region" description="Basic and acidic residues" evidence="2">
    <location>
        <begin position="81"/>
        <end position="90"/>
    </location>
</feature>
<feature type="compositionally biased region" description="Basic and acidic residues" evidence="2">
    <location>
        <begin position="361"/>
        <end position="373"/>
    </location>
</feature>
<dbReference type="InterPro" id="IPR004252">
    <property type="entry name" value="Probable_transposase_24"/>
</dbReference>
<sequence length="809" mass="91402">MAISDNAFQADQNENMDIVEVDVDPLAAAVVDPTSEIVFDNDEFETNADDEEDHEFTSSSDIGREDEFEGRGNPDDDDVEDINRHPEETRTSGQGSLSHHATRAHPDGRYSLHYTHGWSHVTRPYPTYAPGLSSSHYTSTSPPGHPYPYQHGTPSPPVHALPARHGFIPSSSHHSTSSPPADVYLHDHGTRPSSSHHATPSPSAHPTHSLGVGDEHTSTSRRPPAPHRHSSARSSSNRLRSSIPHAIEEISDFFRPPTAPAEVENPLIYLIAEHVLLHPSSVAAGKMSLVFNSGYLKEGWKREYVPQSQRDIYWLRWKVSVLYLELANVLCDMMRGVGRQPSEEVFEHYKRMRATYEAFEKKSEQMSTDRKSEVGGPSTGISLHSARSIFARQHGDTLEKKLQRRPTRKEMFRHLHTHGHDGQSFVNQRFAKIDDELTRRLEEMSTQTPDTSIDEDVIYLEVVPEVKGCVYGLGTQGYHHSISLGEGSSSRGPPYGPHELEELQQDHQRLQETLLKERMERQEQMQRDKMERQEETREMQDWLAHMEALLMQHLGIRPHVPLTPRTPPSPVTERFGPQSDDHLGHLTTEIAQSQSAHPHGHRPGHWTDPHTRIQRHLLDDHDEFMEQLMPPPRPPPRIWMGHALLAPEFRSLSPESHSPSTLSLSPKSVVAGMEAATRLSGLPSPSAGDWSLRIPPRVPSPHPKPSPLFAAVPFNFQDFDDYKKAVEKARRKIKALISTKIGGPFGIMRHASEQAHGANKGLEIVVRLLEPIKEYWPVLSLLKSLEVQRFHSTQEERFVDQNFSTLYIR</sequence>
<evidence type="ECO:0000313" key="4">
    <source>
        <dbReference type="Proteomes" id="UP001420932"/>
    </source>
</evidence>
<feature type="compositionally biased region" description="Polar residues" evidence="2">
    <location>
        <begin position="133"/>
        <end position="142"/>
    </location>
</feature>
<evidence type="ECO:0000256" key="1">
    <source>
        <dbReference type="SAM" id="Coils"/>
    </source>
</evidence>
<feature type="region of interest" description="Disordered" evidence="2">
    <location>
        <begin position="133"/>
        <end position="239"/>
    </location>
</feature>
<dbReference type="Pfam" id="PF03004">
    <property type="entry name" value="Transposase_24"/>
    <property type="match status" value="1"/>
</dbReference>
<keyword evidence="1" id="KW-0175">Coiled coil</keyword>
<feature type="compositionally biased region" description="Low complexity" evidence="2">
    <location>
        <begin position="169"/>
        <end position="180"/>
    </location>
</feature>
<reference evidence="3 4" key="1">
    <citation type="submission" date="2024-01" db="EMBL/GenBank/DDBJ databases">
        <title>Genome assemblies of Stephania.</title>
        <authorList>
            <person name="Yang L."/>
        </authorList>
    </citation>
    <scope>NUCLEOTIDE SEQUENCE [LARGE SCALE GENOMIC DNA]</scope>
    <source>
        <strain evidence="3">YNDBR</strain>
        <tissue evidence="3">Leaf</tissue>
    </source>
</reference>
<dbReference type="Gene3D" id="1.10.520.10">
    <property type="match status" value="1"/>
</dbReference>
<dbReference type="EMBL" id="JBBNAF010000001">
    <property type="protein sequence ID" value="KAK9170284.1"/>
    <property type="molecule type" value="Genomic_DNA"/>
</dbReference>
<dbReference type="GO" id="GO:0006979">
    <property type="term" value="P:response to oxidative stress"/>
    <property type="evidence" value="ECO:0007669"/>
    <property type="project" value="InterPro"/>
</dbReference>
<dbReference type="InterPro" id="IPR002207">
    <property type="entry name" value="Peroxidase_I"/>
</dbReference>
<evidence type="ECO:0000313" key="3">
    <source>
        <dbReference type="EMBL" id="KAK9170284.1"/>
    </source>
</evidence>
<feature type="compositionally biased region" description="Basic and acidic residues" evidence="2">
    <location>
        <begin position="62"/>
        <end position="74"/>
    </location>
</feature>
<name>A0AAP0LLF0_9MAGN</name>
<feature type="compositionally biased region" description="Acidic residues" evidence="2">
    <location>
        <begin position="39"/>
        <end position="54"/>
    </location>
</feature>
<comment type="caution">
    <text evidence="3">The sequence shown here is derived from an EMBL/GenBank/DDBJ whole genome shotgun (WGS) entry which is preliminary data.</text>
</comment>
<evidence type="ECO:0000256" key="2">
    <source>
        <dbReference type="SAM" id="MobiDB-lite"/>
    </source>
</evidence>
<dbReference type="GO" id="GO:0020037">
    <property type="term" value="F:heme binding"/>
    <property type="evidence" value="ECO:0007669"/>
    <property type="project" value="InterPro"/>
</dbReference>
<protein>
    <submittedName>
        <fullName evidence="3">Uncharacterized protein</fullName>
    </submittedName>
</protein>
<dbReference type="AlphaFoldDB" id="A0AAP0LLF0"/>
<dbReference type="PRINTS" id="PR00459">
    <property type="entry name" value="ASPEROXIDASE"/>
</dbReference>
<dbReference type="GO" id="GO:0004601">
    <property type="term" value="F:peroxidase activity"/>
    <property type="evidence" value="ECO:0007669"/>
    <property type="project" value="InterPro"/>
</dbReference>
<gene>
    <name evidence="3" type="ORF">Syun_002424</name>
</gene>
<dbReference type="Proteomes" id="UP001420932">
    <property type="component" value="Unassembled WGS sequence"/>
</dbReference>
<feature type="compositionally biased region" description="Low complexity" evidence="2">
    <location>
        <begin position="192"/>
        <end position="209"/>
    </location>
</feature>
<feature type="coiled-coil region" evidence="1">
    <location>
        <begin position="500"/>
        <end position="536"/>
    </location>
</feature>
<proteinExistence type="predicted"/>
<feature type="region of interest" description="Disordered" evidence="2">
    <location>
        <begin position="39"/>
        <end position="109"/>
    </location>
</feature>